<dbReference type="GO" id="GO:0016998">
    <property type="term" value="P:cell wall macromolecule catabolic process"/>
    <property type="evidence" value="ECO:0007669"/>
    <property type="project" value="InterPro"/>
</dbReference>
<dbReference type="PROSITE" id="PS51904">
    <property type="entry name" value="GLYCOSYL_HYDROL_F25_2"/>
    <property type="match status" value="1"/>
</dbReference>
<dbReference type="PANTHER" id="PTHR34135:SF2">
    <property type="entry name" value="LYSOZYME"/>
    <property type="match status" value="1"/>
</dbReference>
<name>A0A3A9YW48_9ACTN</name>
<dbReference type="InterPro" id="IPR017853">
    <property type="entry name" value="GH"/>
</dbReference>
<sequence>MIKGIDVSDHQGSAYSTDGLDFVFVKATEGRSWINPKQHDQAAHGRKAGLVVGWYHFLWPGNIAAQARYFVDKCGSVEGDPLFVDWETTGSGTRASCAEKDQFIREVRKLRPGHRVGLYCNRDFWLNRDTTSFAGDALWIADYNGRPGHPGIEATWLFHQYTSSPLDTNVGAFADRAALRRWAGDPHSETEDAMPERSLYSTTEGHTQTARPGTWLTLTFDRIYQDGDWHTKKAEQTVLNGPASYVGGFAIRARGLAAGQEIQLRLGHNYRDSSGWHEGARMPIASPVHDAGDGHFTYTWQAHVGGSHDDRVVCQVLVPGGDDPAVIEWARAELLYWKG</sequence>
<dbReference type="GO" id="GO:0003796">
    <property type="term" value="F:lysozyme activity"/>
    <property type="evidence" value="ECO:0007669"/>
    <property type="project" value="InterPro"/>
</dbReference>
<gene>
    <name evidence="5" type="ORF">D7294_20870</name>
</gene>
<dbReference type="SMART" id="SM00641">
    <property type="entry name" value="Glyco_25"/>
    <property type="match status" value="1"/>
</dbReference>
<comment type="caution">
    <text evidence="5">The sequence shown here is derived from an EMBL/GenBank/DDBJ whole genome shotgun (WGS) entry which is preliminary data.</text>
</comment>
<keyword evidence="3" id="KW-0326">Glycosidase</keyword>
<dbReference type="SUPFAM" id="SSF51445">
    <property type="entry name" value="(Trans)glycosidases"/>
    <property type="match status" value="1"/>
</dbReference>
<dbReference type="Pfam" id="PF01183">
    <property type="entry name" value="Glyco_hydro_25"/>
    <property type="match status" value="1"/>
</dbReference>
<dbReference type="GO" id="GO:0016052">
    <property type="term" value="P:carbohydrate catabolic process"/>
    <property type="evidence" value="ECO:0007669"/>
    <property type="project" value="TreeGrafter"/>
</dbReference>
<reference evidence="5 6" key="1">
    <citation type="journal article" date="2014" name="Int. J. Syst. Evol. Microbiol.">
        <title>Streptomyces hoynatensis sp. nov., isolated from deep marine sediment.</title>
        <authorList>
            <person name="Veyisoglu A."/>
            <person name="Sahin N."/>
        </authorList>
    </citation>
    <scope>NUCLEOTIDE SEQUENCE [LARGE SCALE GENOMIC DNA]</scope>
    <source>
        <strain evidence="5 6">KCTC 29097</strain>
    </source>
</reference>
<dbReference type="InterPro" id="IPR018077">
    <property type="entry name" value="Glyco_hydro_fam25_subgr"/>
</dbReference>
<organism evidence="5 6">
    <name type="scientific">Streptomyces hoynatensis</name>
    <dbReference type="NCBI Taxonomy" id="1141874"/>
    <lineage>
        <taxon>Bacteria</taxon>
        <taxon>Bacillati</taxon>
        <taxon>Actinomycetota</taxon>
        <taxon>Actinomycetes</taxon>
        <taxon>Kitasatosporales</taxon>
        <taxon>Streptomycetaceae</taxon>
        <taxon>Streptomyces</taxon>
    </lineage>
</organism>
<dbReference type="InterPro" id="IPR002053">
    <property type="entry name" value="Glyco_hydro_25"/>
</dbReference>
<dbReference type="PANTHER" id="PTHR34135">
    <property type="entry name" value="LYSOZYME"/>
    <property type="match status" value="1"/>
</dbReference>
<dbReference type="AlphaFoldDB" id="A0A3A9YW48"/>
<evidence type="ECO:0000313" key="6">
    <source>
        <dbReference type="Proteomes" id="UP000272474"/>
    </source>
</evidence>
<feature type="region of interest" description="Disordered" evidence="4">
    <location>
        <begin position="184"/>
        <end position="206"/>
    </location>
</feature>
<dbReference type="Gene3D" id="3.20.20.80">
    <property type="entry name" value="Glycosidases"/>
    <property type="match status" value="1"/>
</dbReference>
<accession>A0A3A9YW48</accession>
<dbReference type="Proteomes" id="UP000272474">
    <property type="component" value="Unassembled WGS sequence"/>
</dbReference>
<evidence type="ECO:0000256" key="3">
    <source>
        <dbReference type="ARBA" id="ARBA00023295"/>
    </source>
</evidence>
<keyword evidence="2" id="KW-0378">Hydrolase</keyword>
<proteinExistence type="inferred from homology"/>
<evidence type="ECO:0000256" key="2">
    <source>
        <dbReference type="ARBA" id="ARBA00022801"/>
    </source>
</evidence>
<dbReference type="OrthoDB" id="287365at2"/>
<comment type="similarity">
    <text evidence="1">Belongs to the glycosyl hydrolase 25 family.</text>
</comment>
<dbReference type="CDD" id="cd00599">
    <property type="entry name" value="GH25_muramidase"/>
    <property type="match status" value="1"/>
</dbReference>
<dbReference type="EMBL" id="RBAL01000013">
    <property type="protein sequence ID" value="RKN39456.1"/>
    <property type="molecule type" value="Genomic_DNA"/>
</dbReference>
<evidence type="ECO:0000256" key="1">
    <source>
        <dbReference type="ARBA" id="ARBA00010646"/>
    </source>
</evidence>
<evidence type="ECO:0000313" key="5">
    <source>
        <dbReference type="EMBL" id="RKN39456.1"/>
    </source>
</evidence>
<dbReference type="GO" id="GO:0009253">
    <property type="term" value="P:peptidoglycan catabolic process"/>
    <property type="evidence" value="ECO:0007669"/>
    <property type="project" value="InterPro"/>
</dbReference>
<protein>
    <recommendedName>
        <fullName evidence="7">Muramidase</fullName>
    </recommendedName>
</protein>
<evidence type="ECO:0008006" key="7">
    <source>
        <dbReference type="Google" id="ProtNLM"/>
    </source>
</evidence>
<keyword evidence="6" id="KW-1185">Reference proteome</keyword>
<evidence type="ECO:0000256" key="4">
    <source>
        <dbReference type="SAM" id="MobiDB-lite"/>
    </source>
</evidence>